<feature type="domain" description="Glutaredoxin" evidence="2">
    <location>
        <begin position="120"/>
        <end position="184"/>
    </location>
</feature>
<gene>
    <name evidence="3" type="ORF">Clacol_000558</name>
</gene>
<keyword evidence="1" id="KW-0472">Membrane</keyword>
<organism evidence="3 4">
    <name type="scientific">Clathrus columnatus</name>
    <dbReference type="NCBI Taxonomy" id="1419009"/>
    <lineage>
        <taxon>Eukaryota</taxon>
        <taxon>Fungi</taxon>
        <taxon>Dikarya</taxon>
        <taxon>Basidiomycota</taxon>
        <taxon>Agaricomycotina</taxon>
        <taxon>Agaricomycetes</taxon>
        <taxon>Phallomycetidae</taxon>
        <taxon>Phallales</taxon>
        <taxon>Clathraceae</taxon>
        <taxon>Clathrus</taxon>
    </lineage>
</organism>
<evidence type="ECO:0000313" key="4">
    <source>
        <dbReference type="Proteomes" id="UP001050691"/>
    </source>
</evidence>
<dbReference type="Proteomes" id="UP001050691">
    <property type="component" value="Unassembled WGS sequence"/>
</dbReference>
<dbReference type="PANTHER" id="PTHR45694">
    <property type="entry name" value="GLUTAREDOXIN 2"/>
    <property type="match status" value="1"/>
</dbReference>
<dbReference type="Pfam" id="PF00462">
    <property type="entry name" value="Glutaredoxin"/>
    <property type="match status" value="1"/>
</dbReference>
<dbReference type="SUPFAM" id="SSF52833">
    <property type="entry name" value="Thioredoxin-like"/>
    <property type="match status" value="1"/>
</dbReference>
<keyword evidence="1" id="KW-1133">Transmembrane helix</keyword>
<dbReference type="InterPro" id="IPR036249">
    <property type="entry name" value="Thioredoxin-like_sf"/>
</dbReference>
<dbReference type="Gene3D" id="3.40.30.10">
    <property type="entry name" value="Glutaredoxin"/>
    <property type="match status" value="1"/>
</dbReference>
<dbReference type="InterPro" id="IPR002109">
    <property type="entry name" value="Glutaredoxin"/>
</dbReference>
<reference evidence="3" key="1">
    <citation type="submission" date="2021-10" db="EMBL/GenBank/DDBJ databases">
        <title>De novo Genome Assembly of Clathrus columnatus (Basidiomycota, Fungi) Using Illumina and Nanopore Sequence Data.</title>
        <authorList>
            <person name="Ogiso-Tanaka E."/>
            <person name="Itagaki H."/>
            <person name="Hosoya T."/>
            <person name="Hosaka K."/>
        </authorList>
    </citation>
    <scope>NUCLEOTIDE SEQUENCE</scope>
    <source>
        <strain evidence="3">MO-923</strain>
    </source>
</reference>
<dbReference type="GO" id="GO:0005796">
    <property type="term" value="C:Golgi lumen"/>
    <property type="evidence" value="ECO:0007669"/>
    <property type="project" value="TreeGrafter"/>
</dbReference>
<dbReference type="GO" id="GO:0005801">
    <property type="term" value="C:cis-Golgi network"/>
    <property type="evidence" value="ECO:0007669"/>
    <property type="project" value="TreeGrafter"/>
</dbReference>
<dbReference type="GO" id="GO:0000324">
    <property type="term" value="C:fungal-type vacuole"/>
    <property type="evidence" value="ECO:0007669"/>
    <property type="project" value="TreeGrafter"/>
</dbReference>
<feature type="transmembrane region" description="Helical" evidence="1">
    <location>
        <begin position="30"/>
        <end position="47"/>
    </location>
</feature>
<dbReference type="GO" id="GO:0015038">
    <property type="term" value="F:glutathione disulfide oxidoreductase activity"/>
    <property type="evidence" value="ECO:0007669"/>
    <property type="project" value="TreeGrafter"/>
</dbReference>
<comment type="caution">
    <text evidence="3">The sequence shown here is derived from an EMBL/GenBank/DDBJ whole genome shotgun (WGS) entry which is preliminary data.</text>
</comment>
<keyword evidence="1" id="KW-0812">Transmembrane</keyword>
<evidence type="ECO:0000313" key="3">
    <source>
        <dbReference type="EMBL" id="GJJ06367.1"/>
    </source>
</evidence>
<dbReference type="AlphaFoldDB" id="A0AAV4ZYQ0"/>
<evidence type="ECO:0000256" key="1">
    <source>
        <dbReference type="SAM" id="Phobius"/>
    </source>
</evidence>
<dbReference type="InterPro" id="IPR014025">
    <property type="entry name" value="Glutaredoxin_subgr"/>
</dbReference>
<dbReference type="PANTHER" id="PTHR45694:SF5">
    <property type="entry name" value="GLUTAREDOXIN 2"/>
    <property type="match status" value="1"/>
</dbReference>
<name>A0AAV4ZYQ0_9AGAM</name>
<dbReference type="PROSITE" id="PS51354">
    <property type="entry name" value="GLUTAREDOXIN_2"/>
    <property type="match status" value="1"/>
</dbReference>
<dbReference type="EMBL" id="BPWL01000001">
    <property type="protein sequence ID" value="GJJ06367.1"/>
    <property type="molecule type" value="Genomic_DNA"/>
</dbReference>
<dbReference type="CDD" id="cd03419">
    <property type="entry name" value="GRX_GRXh_1_2_like"/>
    <property type="match status" value="1"/>
</dbReference>
<dbReference type="GO" id="GO:0034599">
    <property type="term" value="P:cellular response to oxidative stress"/>
    <property type="evidence" value="ECO:0007669"/>
    <property type="project" value="TreeGrafter"/>
</dbReference>
<accession>A0AAV4ZYQ0</accession>
<protein>
    <recommendedName>
        <fullName evidence="2">Glutaredoxin domain-containing protein</fullName>
    </recommendedName>
</protein>
<keyword evidence="4" id="KW-1185">Reference proteome</keyword>
<sequence>MSHSQHNNRLPFAATPRSLKGNLLFKRKRLYVVLAFVFGLFWLFTRWTTLSFDWSSKVQLGSAEEFDGLLYMVSHTAKVLPRDLNPDLPLEPSLWSTPRGRWSTALKKKEIKEALRETPVIVFSKTYCPYSRAVKDLLKSYDLSPPPKIIEVDIRDDGDVLKRLLYRLTNHNTFPNVIIGGKSVGGSDDVRRLHEKGDLKDMFLKINVNVGGDITAIN</sequence>
<proteinExistence type="predicted"/>
<evidence type="ECO:0000259" key="2">
    <source>
        <dbReference type="Pfam" id="PF00462"/>
    </source>
</evidence>
<dbReference type="PRINTS" id="PR00160">
    <property type="entry name" value="GLUTAREDOXIN"/>
</dbReference>